<feature type="domain" description="PPC" evidence="6">
    <location>
        <begin position="92"/>
        <end position="149"/>
    </location>
</feature>
<keyword evidence="1 5" id="KW-0805">Transcription regulation</keyword>
<dbReference type="PROSITE" id="PS51742">
    <property type="entry name" value="PPC"/>
    <property type="match status" value="1"/>
</dbReference>
<comment type="caution">
    <text evidence="7">The sequence shown here is derived from an EMBL/GenBank/DDBJ whole genome shotgun (WGS) entry which is preliminary data.</text>
</comment>
<accession>A0A498KGP0</accession>
<dbReference type="AlphaFoldDB" id="A0A498KGP0"/>
<proteinExistence type="predicted"/>
<comment type="function">
    <text evidence="5">Transcription factor that specifically binds AT-rich DNA sequences related to the nuclear matrix attachment regions (MARs).</text>
</comment>
<dbReference type="PANTHER" id="PTHR31500">
    <property type="entry name" value="AT-HOOK MOTIF NUCLEAR-LOCALIZED PROTEIN 9"/>
    <property type="match status" value="1"/>
</dbReference>
<dbReference type="GO" id="GO:0005634">
    <property type="term" value="C:nucleus"/>
    <property type="evidence" value="ECO:0007669"/>
    <property type="project" value="UniProtKB-SubCell"/>
</dbReference>
<name>A0A498KGP0_MALDO</name>
<dbReference type="PANTHER" id="PTHR31500:SF57">
    <property type="entry name" value="AT-HOOK MOTIF NUCLEAR-LOCALIZED PROTEIN 10"/>
    <property type="match status" value="1"/>
</dbReference>
<evidence type="ECO:0000259" key="6">
    <source>
        <dbReference type="PROSITE" id="PS51742"/>
    </source>
</evidence>
<evidence type="ECO:0000313" key="7">
    <source>
        <dbReference type="EMBL" id="RXI04712.1"/>
    </source>
</evidence>
<evidence type="ECO:0000256" key="2">
    <source>
        <dbReference type="ARBA" id="ARBA00023125"/>
    </source>
</evidence>
<dbReference type="GO" id="GO:0003680">
    <property type="term" value="F:minor groove of adenine-thymine-rich DNA binding"/>
    <property type="evidence" value="ECO:0007669"/>
    <property type="project" value="UniProtKB-UniRule"/>
</dbReference>
<keyword evidence="4 5" id="KW-0539">Nucleus</keyword>
<dbReference type="Proteomes" id="UP000290289">
    <property type="component" value="Chromosome 3"/>
</dbReference>
<evidence type="ECO:0000313" key="8">
    <source>
        <dbReference type="Proteomes" id="UP000290289"/>
    </source>
</evidence>
<evidence type="ECO:0000256" key="1">
    <source>
        <dbReference type="ARBA" id="ARBA00023015"/>
    </source>
</evidence>
<keyword evidence="2 5" id="KW-0238">DNA-binding</keyword>
<dbReference type="InterPro" id="IPR039605">
    <property type="entry name" value="AHL"/>
</dbReference>
<comment type="domain">
    <text evidence="5">The PPC domain mediates interactions between AHL proteins.</text>
</comment>
<keyword evidence="3 5" id="KW-0804">Transcription</keyword>
<evidence type="ECO:0000256" key="5">
    <source>
        <dbReference type="RuleBase" id="RU367031"/>
    </source>
</evidence>
<gene>
    <name evidence="7" type="ORF">DVH24_038986</name>
</gene>
<evidence type="ECO:0000256" key="3">
    <source>
        <dbReference type="ARBA" id="ARBA00023163"/>
    </source>
</evidence>
<dbReference type="EMBL" id="RDQH01000329">
    <property type="protein sequence ID" value="RXI04712.1"/>
    <property type="molecule type" value="Genomic_DNA"/>
</dbReference>
<reference evidence="7 8" key="1">
    <citation type="submission" date="2018-10" db="EMBL/GenBank/DDBJ databases">
        <title>A high-quality apple genome assembly.</title>
        <authorList>
            <person name="Hu J."/>
        </authorList>
    </citation>
    <scope>NUCLEOTIDE SEQUENCE [LARGE SCALE GENOMIC DNA]</scope>
    <source>
        <strain evidence="8">cv. HFTH1</strain>
        <tissue evidence="7">Young leaf</tissue>
    </source>
</reference>
<sequence length="149" mass="16386">MEEQNFTDYFPQTPLANSEPANATETFMESSTMNLGSNEVNGMKLLLESADEIGVRLEFDGDKTGVRFESDGDEHGMKKWNYAGGFPVYPALGELMPHILTVKLGENILSQLLLLSQSTNRAMCILSAVGVVSIVCIRKLSGSYLRFKA</sequence>
<dbReference type="InterPro" id="IPR005175">
    <property type="entry name" value="PPC_dom"/>
</dbReference>
<protein>
    <recommendedName>
        <fullName evidence="5">AT-hook motif nuclear-localized protein</fullName>
    </recommendedName>
</protein>
<organism evidence="7 8">
    <name type="scientific">Malus domestica</name>
    <name type="common">Apple</name>
    <name type="synonym">Pyrus malus</name>
    <dbReference type="NCBI Taxonomy" id="3750"/>
    <lineage>
        <taxon>Eukaryota</taxon>
        <taxon>Viridiplantae</taxon>
        <taxon>Streptophyta</taxon>
        <taxon>Embryophyta</taxon>
        <taxon>Tracheophyta</taxon>
        <taxon>Spermatophyta</taxon>
        <taxon>Magnoliopsida</taxon>
        <taxon>eudicotyledons</taxon>
        <taxon>Gunneridae</taxon>
        <taxon>Pentapetalae</taxon>
        <taxon>rosids</taxon>
        <taxon>fabids</taxon>
        <taxon>Rosales</taxon>
        <taxon>Rosaceae</taxon>
        <taxon>Amygdaloideae</taxon>
        <taxon>Maleae</taxon>
        <taxon>Malus</taxon>
    </lineage>
</organism>
<comment type="subcellular location">
    <subcellularLocation>
        <location evidence="5">Nucleus</location>
    </subcellularLocation>
</comment>
<evidence type="ECO:0000256" key="4">
    <source>
        <dbReference type="ARBA" id="ARBA00023242"/>
    </source>
</evidence>
<keyword evidence="8" id="KW-1185">Reference proteome</keyword>